<comment type="caution">
    <text evidence="2">The sequence shown here is derived from an EMBL/GenBank/DDBJ whole genome shotgun (WGS) entry which is preliminary data.</text>
</comment>
<feature type="domain" description="PB1-like" evidence="1">
    <location>
        <begin position="56"/>
        <end position="135"/>
    </location>
</feature>
<accession>A0A314KS74</accession>
<gene>
    <name evidence="2" type="ORF">A4A49_64256</name>
</gene>
<dbReference type="InterPro" id="IPR058594">
    <property type="entry name" value="PB1-like_dom_pln"/>
</dbReference>
<organism evidence="2 3">
    <name type="scientific">Nicotiana attenuata</name>
    <name type="common">Coyote tobacco</name>
    <dbReference type="NCBI Taxonomy" id="49451"/>
    <lineage>
        <taxon>Eukaryota</taxon>
        <taxon>Viridiplantae</taxon>
        <taxon>Streptophyta</taxon>
        <taxon>Embryophyta</taxon>
        <taxon>Tracheophyta</taxon>
        <taxon>Spermatophyta</taxon>
        <taxon>Magnoliopsida</taxon>
        <taxon>eudicotyledons</taxon>
        <taxon>Gunneridae</taxon>
        <taxon>Pentapetalae</taxon>
        <taxon>asterids</taxon>
        <taxon>lamiids</taxon>
        <taxon>Solanales</taxon>
        <taxon>Solanaceae</taxon>
        <taxon>Nicotianoideae</taxon>
        <taxon>Nicotianeae</taxon>
        <taxon>Nicotiana</taxon>
    </lineage>
</organism>
<evidence type="ECO:0000313" key="2">
    <source>
        <dbReference type="EMBL" id="OIT31579.1"/>
    </source>
</evidence>
<feature type="non-terminal residue" evidence="2">
    <location>
        <position position="136"/>
    </location>
</feature>
<sequence>MGKNDFWKKTNRLTDNRDSEPVKSSKKLSIDENLLTQPVEELVYPGNCNMIIVEKEISYYYGGHFVFSPSRKYVGGHLKNTNIDVDFISFFDLLDDLKEYCNFNICEGDKFFYLRGDRIISDYDGLVECHDDEDIK</sequence>
<name>A0A314KS74_NICAT</name>
<dbReference type="Proteomes" id="UP000187609">
    <property type="component" value="Unassembled WGS sequence"/>
</dbReference>
<proteinExistence type="predicted"/>
<evidence type="ECO:0000259" key="1">
    <source>
        <dbReference type="Pfam" id="PF26130"/>
    </source>
</evidence>
<reference evidence="2" key="1">
    <citation type="submission" date="2016-11" db="EMBL/GenBank/DDBJ databases">
        <title>The genome of Nicotiana attenuata.</title>
        <authorList>
            <person name="Xu S."/>
            <person name="Brockmoeller T."/>
            <person name="Gaquerel E."/>
            <person name="Navarro A."/>
            <person name="Kuhl H."/>
            <person name="Gase K."/>
            <person name="Ling Z."/>
            <person name="Zhou W."/>
            <person name="Kreitzer C."/>
            <person name="Stanke M."/>
            <person name="Tang H."/>
            <person name="Lyons E."/>
            <person name="Pandey P."/>
            <person name="Pandey S.P."/>
            <person name="Timmermann B."/>
            <person name="Baldwin I.T."/>
        </authorList>
    </citation>
    <scope>NUCLEOTIDE SEQUENCE [LARGE SCALE GENOMIC DNA]</scope>
    <source>
        <strain evidence="2">UT</strain>
    </source>
</reference>
<keyword evidence="3" id="KW-1185">Reference proteome</keyword>
<dbReference type="AlphaFoldDB" id="A0A314KS74"/>
<protein>
    <recommendedName>
        <fullName evidence="1">PB1-like domain-containing protein</fullName>
    </recommendedName>
</protein>
<evidence type="ECO:0000313" key="3">
    <source>
        <dbReference type="Proteomes" id="UP000187609"/>
    </source>
</evidence>
<dbReference type="Gramene" id="OIT31579">
    <property type="protein sequence ID" value="OIT31579"/>
    <property type="gene ID" value="A4A49_64256"/>
</dbReference>
<dbReference type="EMBL" id="MJEQ01001240">
    <property type="protein sequence ID" value="OIT31579.1"/>
    <property type="molecule type" value="Genomic_DNA"/>
</dbReference>
<dbReference type="Pfam" id="PF26130">
    <property type="entry name" value="PB1-like"/>
    <property type="match status" value="1"/>
</dbReference>